<reference evidence="11" key="2">
    <citation type="submission" date="2024-04" db="EMBL/GenBank/DDBJ databases">
        <authorList>
            <person name="Chen Y."/>
            <person name="Shah S."/>
            <person name="Dougan E. K."/>
            <person name="Thang M."/>
            <person name="Chan C."/>
        </authorList>
    </citation>
    <scope>NUCLEOTIDE SEQUENCE [LARGE SCALE GENOMIC DNA]</scope>
</reference>
<dbReference type="Pfam" id="PF10436">
    <property type="entry name" value="BCDHK_Adom3"/>
    <property type="match status" value="1"/>
</dbReference>
<evidence type="ECO:0000256" key="1">
    <source>
        <dbReference type="ARBA" id="ARBA00006155"/>
    </source>
</evidence>
<evidence type="ECO:0000256" key="2">
    <source>
        <dbReference type="ARBA" id="ARBA00022679"/>
    </source>
</evidence>
<dbReference type="SUPFAM" id="SSF55874">
    <property type="entry name" value="ATPase domain of HSP90 chaperone/DNA topoisomerase II/histidine kinase"/>
    <property type="match status" value="1"/>
</dbReference>
<evidence type="ECO:0000259" key="9">
    <source>
        <dbReference type="SMART" id="SM00387"/>
    </source>
</evidence>
<dbReference type="GO" id="GO:0005759">
    <property type="term" value="C:mitochondrial matrix"/>
    <property type="evidence" value="ECO:0007669"/>
    <property type="project" value="UniProtKB-SubCell"/>
</dbReference>
<dbReference type="EC" id="2.7.11.-" evidence="8"/>
<dbReference type="EMBL" id="CAMXCT010002669">
    <property type="protein sequence ID" value="CAI3999735.1"/>
    <property type="molecule type" value="Genomic_DNA"/>
</dbReference>
<dbReference type="Pfam" id="PF02518">
    <property type="entry name" value="HATPase_c"/>
    <property type="match status" value="1"/>
</dbReference>
<dbReference type="GO" id="GO:0010906">
    <property type="term" value="P:regulation of glucose metabolic process"/>
    <property type="evidence" value="ECO:0007669"/>
    <property type="project" value="TreeGrafter"/>
</dbReference>
<proteinExistence type="inferred from homology"/>
<sequence length="919" mass="102466">MALGRTARAIHGALRTGFRCNVALSEGRLSELLEAEITTMAMMEARNMSLQDVMDLGKAPASLPALLNEELPVRYARRISMLEALPLWQTKESIRHVREMYVKSFKELRMVDNLSEFELRLCLAKIKRRHCRTNLLVQGFKEYLHHEELSEQQINDWLNEFFKLRISTNLLISQFLEMADDASQGSEADTNLDSYQSSISNQCDPLKIARHAADVIAKLCEQWYGRSPKIVVTDAAAMNGAQQEPFTFVPRYMFYILTELLKNSVRATVEHAAGQEMGPVTLVVSTGKGITSLRVSDQGGGIPADRLAHVWSYLYTTAQPQDYPVTRDGVDAPSELQRLEMSLQPRGSLSLIDENSEEHDHRILMRSPLAGLGCGLPLSRLYAEYMGGRVKLQTMPRYGTDVFVYLNSLGSRRSSSPTKLSAESCRSDFQMVTFMALSLTSLPTFVHEEFSARLMERETQSQQYDWVVWADCDTYFMNMSTTLESVLFTYAGVADGDELTLDPEVHMIVSEDNAMLNTGIFFARSSTWVANLLRRVWGSDDSPWIDHPWWENAAFTWQFLKDNPQKFAVEDLEEWASSEKDDMSGVYPNEVRLAPQSHFNSYHPITSRFQHDTWEEGKFVIAFNGVLSASSPTVVPSTMKTRQLLLAAAAVGAALGFPVTSLEVTQEQFSQLNSTGLYDSLATSILVPHLSRFFSQAAAISVEPGDIIIEDHFPDTTIDDDCDHKVEALNGHATGDLKNSSFLTGGVKISWKTASVFVDGELDAKLDIGGDVRVRLGKHIFGHHCTQLARKTMGLNVDSDGKNGVGINMTASNAHLEHLNGTWYLAFNFHADVVGTVLQWNVDKITADGCKIKILGIEIASVCGYVERHVKDKLQSLLNSVERVDAPKILSKLEDRINTAIGSVVRIPLKVPEGPGIVI</sequence>
<keyword evidence="6 8" id="KW-0496">Mitochondrion</keyword>
<evidence type="ECO:0000313" key="10">
    <source>
        <dbReference type="EMBL" id="CAI3999735.1"/>
    </source>
</evidence>
<protein>
    <recommendedName>
        <fullName evidence="8">Protein-serine/threonine kinase</fullName>
        <ecNumber evidence="8">2.7.11.-</ecNumber>
    </recommendedName>
</protein>
<dbReference type="Gene3D" id="3.90.550.10">
    <property type="entry name" value="Spore Coat Polysaccharide Biosynthesis Protein SpsA, Chain A"/>
    <property type="match status" value="1"/>
</dbReference>
<keyword evidence="3 8" id="KW-0547">Nucleotide-binding</keyword>
<name>A0A9P1CY07_9DINO</name>
<evidence type="ECO:0000256" key="7">
    <source>
        <dbReference type="ARBA" id="ARBA00048201"/>
    </source>
</evidence>
<dbReference type="InterPro" id="IPR029044">
    <property type="entry name" value="Nucleotide-diphossugar_trans"/>
</dbReference>
<evidence type="ECO:0000313" key="11">
    <source>
        <dbReference type="EMBL" id="CAL1153110.1"/>
    </source>
</evidence>
<dbReference type="EMBL" id="CAMXCT020002669">
    <property type="protein sequence ID" value="CAL1153110.1"/>
    <property type="molecule type" value="Genomic_DNA"/>
</dbReference>
<dbReference type="InterPro" id="IPR039028">
    <property type="entry name" value="BCKD/PDK"/>
</dbReference>
<dbReference type="SMART" id="SM00387">
    <property type="entry name" value="HATPase_c"/>
    <property type="match status" value="1"/>
</dbReference>
<feature type="domain" description="Histidine kinase/HSP90-like ATPase" evidence="9">
    <location>
        <begin position="248"/>
        <end position="410"/>
    </location>
</feature>
<accession>A0A9P1CY07</accession>
<reference evidence="10" key="1">
    <citation type="submission" date="2022-10" db="EMBL/GenBank/DDBJ databases">
        <authorList>
            <person name="Chen Y."/>
            <person name="Dougan E. K."/>
            <person name="Chan C."/>
            <person name="Rhodes N."/>
            <person name="Thang M."/>
        </authorList>
    </citation>
    <scope>NUCLEOTIDE SEQUENCE</scope>
</reference>
<evidence type="ECO:0000256" key="6">
    <source>
        <dbReference type="ARBA" id="ARBA00023128"/>
    </source>
</evidence>
<comment type="catalytic activity">
    <reaction evidence="7">
        <text>L-seryl-[pyruvate dehydrogenase E1 alpha subunit] + ATP = O-phospho-L-seryl-[pyruvate dehydrogenase E1 alpha subunit] + ADP + H(+)</text>
        <dbReference type="Rhea" id="RHEA:23052"/>
        <dbReference type="Rhea" id="RHEA-COMP:13689"/>
        <dbReference type="Rhea" id="RHEA-COMP:13690"/>
        <dbReference type="ChEBI" id="CHEBI:15378"/>
        <dbReference type="ChEBI" id="CHEBI:29999"/>
        <dbReference type="ChEBI" id="CHEBI:30616"/>
        <dbReference type="ChEBI" id="CHEBI:83421"/>
        <dbReference type="ChEBI" id="CHEBI:456216"/>
        <dbReference type="EC" id="2.7.11.2"/>
    </reaction>
</comment>
<keyword evidence="12" id="KW-1185">Reference proteome</keyword>
<gene>
    <name evidence="10" type="ORF">C1SCF055_LOCUS25911</name>
</gene>
<dbReference type="GO" id="GO:0005524">
    <property type="term" value="F:ATP binding"/>
    <property type="evidence" value="ECO:0007669"/>
    <property type="project" value="UniProtKB-UniRule"/>
</dbReference>
<organism evidence="10">
    <name type="scientific">Cladocopium goreaui</name>
    <dbReference type="NCBI Taxonomy" id="2562237"/>
    <lineage>
        <taxon>Eukaryota</taxon>
        <taxon>Sar</taxon>
        <taxon>Alveolata</taxon>
        <taxon>Dinophyceae</taxon>
        <taxon>Suessiales</taxon>
        <taxon>Symbiodiniaceae</taxon>
        <taxon>Cladocopium</taxon>
    </lineage>
</organism>
<keyword evidence="2 8" id="KW-0808">Transferase</keyword>
<dbReference type="Gene3D" id="1.20.140.20">
    <property type="entry name" value="Alpha-ketoacid/pyruvate dehydrogenase kinase, N-terminal domain"/>
    <property type="match status" value="1"/>
</dbReference>
<dbReference type="AlphaFoldDB" id="A0A9P1CY07"/>
<evidence type="ECO:0000256" key="4">
    <source>
        <dbReference type="ARBA" id="ARBA00022777"/>
    </source>
</evidence>
<comment type="similarity">
    <text evidence="1 8">Belongs to the PDK/BCKDK protein kinase family.</text>
</comment>
<dbReference type="PANTHER" id="PTHR11947">
    <property type="entry name" value="PYRUVATE DEHYDROGENASE KINASE"/>
    <property type="match status" value="1"/>
</dbReference>
<dbReference type="InterPro" id="IPR018955">
    <property type="entry name" value="BCDHK/PDK_N"/>
</dbReference>
<dbReference type="Proteomes" id="UP001152797">
    <property type="component" value="Unassembled WGS sequence"/>
</dbReference>
<dbReference type="InterPro" id="IPR036784">
    <property type="entry name" value="AK/P_DHK_N_sf"/>
</dbReference>
<comment type="caution">
    <text evidence="10">The sequence shown here is derived from an EMBL/GenBank/DDBJ whole genome shotgun (WGS) entry which is preliminary data.</text>
</comment>
<dbReference type="InterPro" id="IPR003594">
    <property type="entry name" value="HATPase_dom"/>
</dbReference>
<dbReference type="Gene3D" id="3.30.565.10">
    <property type="entry name" value="Histidine kinase-like ATPase, C-terminal domain"/>
    <property type="match status" value="1"/>
</dbReference>
<dbReference type="EMBL" id="CAMXCT030002669">
    <property type="protein sequence ID" value="CAL4787047.1"/>
    <property type="molecule type" value="Genomic_DNA"/>
</dbReference>
<evidence type="ECO:0000313" key="12">
    <source>
        <dbReference type="Proteomes" id="UP001152797"/>
    </source>
</evidence>
<evidence type="ECO:0000256" key="8">
    <source>
        <dbReference type="RuleBase" id="RU366032"/>
    </source>
</evidence>
<comment type="subcellular location">
    <subcellularLocation>
        <location evidence="8">Mitochondrion matrix</location>
    </subcellularLocation>
</comment>
<dbReference type="OrthoDB" id="439621at2759"/>
<keyword evidence="4 8" id="KW-0418">Kinase</keyword>
<dbReference type="GO" id="GO:0004740">
    <property type="term" value="F:pyruvate dehydrogenase (acetyl-transferring) kinase activity"/>
    <property type="evidence" value="ECO:0007669"/>
    <property type="project" value="UniProtKB-EC"/>
</dbReference>
<dbReference type="InterPro" id="IPR036890">
    <property type="entry name" value="HATPase_C_sf"/>
</dbReference>
<dbReference type="PANTHER" id="PTHR11947:SF3">
    <property type="entry name" value="[PYRUVATE DEHYDROGENASE (ACETYL-TRANSFERRING)] KINASE, MITOCHONDRIAL"/>
    <property type="match status" value="1"/>
</dbReference>
<evidence type="ECO:0000256" key="3">
    <source>
        <dbReference type="ARBA" id="ARBA00022741"/>
    </source>
</evidence>
<dbReference type="SUPFAM" id="SSF69012">
    <property type="entry name" value="alpha-ketoacid dehydrogenase kinase, N-terminal domain"/>
    <property type="match status" value="1"/>
</dbReference>
<evidence type="ECO:0000256" key="5">
    <source>
        <dbReference type="ARBA" id="ARBA00022840"/>
    </source>
</evidence>
<keyword evidence="5 8" id="KW-0067">ATP-binding</keyword>